<accession>A0ACB9EGJ4</accession>
<evidence type="ECO:0000313" key="1">
    <source>
        <dbReference type="EMBL" id="KAI3758059.1"/>
    </source>
</evidence>
<evidence type="ECO:0000313" key="2">
    <source>
        <dbReference type="Proteomes" id="UP001055879"/>
    </source>
</evidence>
<reference evidence="2" key="1">
    <citation type="journal article" date="2022" name="Mol. Ecol. Resour.">
        <title>The genomes of chicory, endive, great burdock and yacon provide insights into Asteraceae palaeo-polyploidization history and plant inulin production.</title>
        <authorList>
            <person name="Fan W."/>
            <person name="Wang S."/>
            <person name="Wang H."/>
            <person name="Wang A."/>
            <person name="Jiang F."/>
            <person name="Liu H."/>
            <person name="Zhao H."/>
            <person name="Xu D."/>
            <person name="Zhang Y."/>
        </authorList>
    </citation>
    <scope>NUCLEOTIDE SEQUENCE [LARGE SCALE GENOMIC DNA]</scope>
    <source>
        <strain evidence="2">cv. Niubang</strain>
    </source>
</reference>
<dbReference type="EMBL" id="CM042048">
    <property type="protein sequence ID" value="KAI3758059.1"/>
    <property type="molecule type" value="Genomic_DNA"/>
</dbReference>
<reference evidence="1 2" key="2">
    <citation type="journal article" date="2022" name="Mol. Ecol. Resour.">
        <title>The genomes of chicory, endive, great burdock and yacon provide insights into Asteraceae paleo-polyploidization history and plant inulin production.</title>
        <authorList>
            <person name="Fan W."/>
            <person name="Wang S."/>
            <person name="Wang H."/>
            <person name="Wang A."/>
            <person name="Jiang F."/>
            <person name="Liu H."/>
            <person name="Zhao H."/>
            <person name="Xu D."/>
            <person name="Zhang Y."/>
        </authorList>
    </citation>
    <scope>NUCLEOTIDE SEQUENCE [LARGE SCALE GENOMIC DNA]</scope>
    <source>
        <strain evidence="2">cv. Niubang</strain>
    </source>
</reference>
<proteinExistence type="predicted"/>
<sequence length="391" mass="45119">MEEQLVLDIGDDGIEKMEENNAAIVDDIGHQVDDLFTKVEKLEQRVNEVEQFYLNSSKKQSSGSQKSLLVKDKDKVKHIPGFKKHQQEAARREAAAAKRMQEIMRQFGSVLRQITQHKWAWPFMQPVDVEGLGLRDYYEVIDRPMDFSTIKNQMEAKDGTEYKHVRDICSDVRLVFQNAMQYNDDKSDVHVMAKTLLEKFEEKWLQFLPRINEEEKRREEEEAEAQLNMQRAQEAAHAKMARDLSNELYEADMHLEELRETVVQKCRKMSIEDKRNLGIALTQLYPEDLSKALDIVAQHNPSFHSTAMEVDLDIDAQSESTLWRLKYFVKDALQGHSKDDATIGVVGNEANGHLSPTKPTNTSRTIASKRKKQICNALARTAKKRNQKRSS</sequence>
<protein>
    <submittedName>
        <fullName evidence="1">Uncharacterized protein</fullName>
    </submittedName>
</protein>
<gene>
    <name evidence="1" type="ORF">L6452_05606</name>
</gene>
<dbReference type="Proteomes" id="UP001055879">
    <property type="component" value="Linkage Group LG02"/>
</dbReference>
<comment type="caution">
    <text evidence="1">The sequence shown here is derived from an EMBL/GenBank/DDBJ whole genome shotgun (WGS) entry which is preliminary data.</text>
</comment>
<keyword evidence="2" id="KW-1185">Reference proteome</keyword>
<name>A0ACB9EGJ4_ARCLA</name>
<organism evidence="1 2">
    <name type="scientific">Arctium lappa</name>
    <name type="common">Greater burdock</name>
    <name type="synonym">Lappa major</name>
    <dbReference type="NCBI Taxonomy" id="4217"/>
    <lineage>
        <taxon>Eukaryota</taxon>
        <taxon>Viridiplantae</taxon>
        <taxon>Streptophyta</taxon>
        <taxon>Embryophyta</taxon>
        <taxon>Tracheophyta</taxon>
        <taxon>Spermatophyta</taxon>
        <taxon>Magnoliopsida</taxon>
        <taxon>eudicotyledons</taxon>
        <taxon>Gunneridae</taxon>
        <taxon>Pentapetalae</taxon>
        <taxon>asterids</taxon>
        <taxon>campanulids</taxon>
        <taxon>Asterales</taxon>
        <taxon>Asteraceae</taxon>
        <taxon>Carduoideae</taxon>
        <taxon>Cardueae</taxon>
        <taxon>Arctiinae</taxon>
        <taxon>Arctium</taxon>
    </lineage>
</organism>